<dbReference type="Proteomes" id="UP000038009">
    <property type="component" value="Unassembled WGS sequence"/>
</dbReference>
<gene>
    <name evidence="1" type="ORF">ABL78_8259</name>
</gene>
<protein>
    <submittedName>
        <fullName evidence="1">Uncharacterized protein</fullName>
    </submittedName>
</protein>
<name>A0A0N1I0U7_LEPSE</name>
<reference evidence="1 2" key="1">
    <citation type="journal article" date="2015" name="PLoS Pathog.">
        <title>Leptomonas seymouri: Adaptations to the Dixenous Life Cycle Analyzed by Genome Sequencing, Transcriptome Profiling and Co-infection with Leishmania donovani.</title>
        <authorList>
            <person name="Kraeva N."/>
            <person name="Butenko A."/>
            <person name="Hlavacova J."/>
            <person name="Kostygov A."/>
            <person name="Myskova J."/>
            <person name="Grybchuk D."/>
            <person name="Lestinova T."/>
            <person name="Votypka J."/>
            <person name="Volf P."/>
            <person name="Opperdoes F."/>
            <person name="Flegontov P."/>
            <person name="Lukes J."/>
            <person name="Yurchenko V."/>
        </authorList>
    </citation>
    <scope>NUCLEOTIDE SEQUENCE [LARGE SCALE GENOMIC DNA]</scope>
    <source>
        <strain evidence="1 2">ATCC 30220</strain>
    </source>
</reference>
<dbReference type="VEuPathDB" id="TriTrypDB:Lsey_0572_0030"/>
<dbReference type="AlphaFoldDB" id="A0A0N1I0U7"/>
<proteinExistence type="predicted"/>
<organism evidence="1 2">
    <name type="scientific">Leptomonas seymouri</name>
    <dbReference type="NCBI Taxonomy" id="5684"/>
    <lineage>
        <taxon>Eukaryota</taxon>
        <taxon>Discoba</taxon>
        <taxon>Euglenozoa</taxon>
        <taxon>Kinetoplastea</taxon>
        <taxon>Metakinetoplastina</taxon>
        <taxon>Trypanosomatida</taxon>
        <taxon>Trypanosomatidae</taxon>
        <taxon>Leishmaniinae</taxon>
        <taxon>Leptomonas</taxon>
    </lineage>
</organism>
<evidence type="ECO:0000313" key="2">
    <source>
        <dbReference type="Proteomes" id="UP000038009"/>
    </source>
</evidence>
<comment type="caution">
    <text evidence="1">The sequence shown here is derived from an EMBL/GenBank/DDBJ whole genome shotgun (WGS) entry which is preliminary data.</text>
</comment>
<dbReference type="EMBL" id="LJSK01000572">
    <property type="protein sequence ID" value="KPI82730.1"/>
    <property type="molecule type" value="Genomic_DNA"/>
</dbReference>
<keyword evidence="2" id="KW-1185">Reference proteome</keyword>
<sequence>MHHCSNFHVCEDGVTSFEDCSFSGEDDAWGWGLAAARGVLALRLQMPFLDNGVAAIQMVNLKWWVSSFVAVGAAGNELEPILRTWASPKYQHVVVAGPSWLRSLILRVAPLGYYCCCTGADWSAGAS</sequence>
<accession>A0A0N1I0U7</accession>
<evidence type="ECO:0000313" key="1">
    <source>
        <dbReference type="EMBL" id="KPI82730.1"/>
    </source>
</evidence>